<evidence type="ECO:0000313" key="2">
    <source>
        <dbReference type="EMBL" id="KAK5199423.1"/>
    </source>
</evidence>
<comment type="caution">
    <text evidence="2">The sequence shown here is derived from an EMBL/GenBank/DDBJ whole genome shotgun (WGS) entry which is preliminary data.</text>
</comment>
<name>A0ABR0LLV7_9PEZI</name>
<feature type="compositionally biased region" description="Low complexity" evidence="1">
    <location>
        <begin position="130"/>
        <end position="139"/>
    </location>
</feature>
<proteinExistence type="predicted"/>
<gene>
    <name evidence="2" type="ORF">LTR16_006258</name>
</gene>
<evidence type="ECO:0000313" key="3">
    <source>
        <dbReference type="Proteomes" id="UP001357485"/>
    </source>
</evidence>
<reference evidence="2 3" key="1">
    <citation type="submission" date="2023-08" db="EMBL/GenBank/DDBJ databases">
        <title>Black Yeasts Isolated from many extreme environments.</title>
        <authorList>
            <person name="Coleine C."/>
            <person name="Stajich J.E."/>
            <person name="Selbmann L."/>
        </authorList>
    </citation>
    <scope>NUCLEOTIDE SEQUENCE [LARGE SCALE GENOMIC DNA]</scope>
    <source>
        <strain evidence="2 3">CCFEE 536</strain>
    </source>
</reference>
<evidence type="ECO:0000256" key="1">
    <source>
        <dbReference type="SAM" id="MobiDB-lite"/>
    </source>
</evidence>
<feature type="region of interest" description="Disordered" evidence="1">
    <location>
        <begin position="1"/>
        <end position="166"/>
    </location>
</feature>
<sequence length="166" mass="17525">MAPAPYKKRKIEDGVRKGPSKKPRKFKRQLDYHSSSDDDENPRDRSTGTNATPLVPRVKSAVEEVGPIAVDPSRLEDAAARTSPDVVKNVEDASAQTPDANGAAESGDSAVEDASAEENGVQSDGDAIEPTDASSASDPSDSEASETSRGPSKKRKRNDPDAFATS</sequence>
<feature type="non-terminal residue" evidence="2">
    <location>
        <position position="166"/>
    </location>
</feature>
<dbReference type="EMBL" id="JAVRRA010017556">
    <property type="protein sequence ID" value="KAK5199423.1"/>
    <property type="molecule type" value="Genomic_DNA"/>
</dbReference>
<organism evidence="2 3">
    <name type="scientific">Cryomyces antarcticus</name>
    <dbReference type="NCBI Taxonomy" id="329879"/>
    <lineage>
        <taxon>Eukaryota</taxon>
        <taxon>Fungi</taxon>
        <taxon>Dikarya</taxon>
        <taxon>Ascomycota</taxon>
        <taxon>Pezizomycotina</taxon>
        <taxon>Dothideomycetes</taxon>
        <taxon>Dothideomycetes incertae sedis</taxon>
        <taxon>Cryomyces</taxon>
    </lineage>
</organism>
<accession>A0ABR0LLV7</accession>
<feature type="compositionally biased region" description="Basic and acidic residues" evidence="1">
    <location>
        <begin position="28"/>
        <end position="46"/>
    </location>
</feature>
<evidence type="ECO:0008006" key="4">
    <source>
        <dbReference type="Google" id="ProtNLM"/>
    </source>
</evidence>
<dbReference type="Proteomes" id="UP001357485">
    <property type="component" value="Unassembled WGS sequence"/>
</dbReference>
<protein>
    <recommendedName>
        <fullName evidence="4">Histone chaperone domain-containing protein</fullName>
    </recommendedName>
</protein>
<feature type="compositionally biased region" description="Basic residues" evidence="1">
    <location>
        <begin position="18"/>
        <end position="27"/>
    </location>
</feature>
<keyword evidence="3" id="KW-1185">Reference proteome</keyword>